<dbReference type="RefSeq" id="WP_188613624.1">
    <property type="nucleotide sequence ID" value="NZ_BMJT01000002.1"/>
</dbReference>
<dbReference type="AlphaFoldDB" id="A0A917FZI5"/>
<name>A0A917FZI5_9BACI</name>
<feature type="transmembrane region" description="Helical" evidence="1">
    <location>
        <begin position="6"/>
        <end position="26"/>
    </location>
</feature>
<reference evidence="2" key="2">
    <citation type="submission" date="2020-09" db="EMBL/GenBank/DDBJ databases">
        <authorList>
            <person name="Sun Q."/>
            <person name="Zhou Y."/>
        </authorList>
    </citation>
    <scope>NUCLEOTIDE SEQUENCE</scope>
    <source>
        <strain evidence="2">CGMCC 1.15760</strain>
    </source>
</reference>
<dbReference type="Proteomes" id="UP000616608">
    <property type="component" value="Unassembled WGS sequence"/>
</dbReference>
<organism evidence="2 3">
    <name type="scientific">Lysinibacillus alkalisoli</name>
    <dbReference type="NCBI Taxonomy" id="1911548"/>
    <lineage>
        <taxon>Bacteria</taxon>
        <taxon>Bacillati</taxon>
        <taxon>Bacillota</taxon>
        <taxon>Bacilli</taxon>
        <taxon>Bacillales</taxon>
        <taxon>Bacillaceae</taxon>
        <taxon>Lysinibacillus</taxon>
    </lineage>
</organism>
<proteinExistence type="predicted"/>
<accession>A0A917FZI5</accession>
<feature type="transmembrane region" description="Helical" evidence="1">
    <location>
        <begin position="47"/>
        <end position="66"/>
    </location>
</feature>
<comment type="caution">
    <text evidence="2">The sequence shown here is derived from an EMBL/GenBank/DDBJ whole genome shotgun (WGS) entry which is preliminary data.</text>
</comment>
<evidence type="ECO:0000313" key="3">
    <source>
        <dbReference type="Proteomes" id="UP000616608"/>
    </source>
</evidence>
<keyword evidence="3" id="KW-1185">Reference proteome</keyword>
<dbReference type="InterPro" id="IPR017259">
    <property type="entry name" value="UCP037672"/>
</dbReference>
<sequence length="104" mass="11420">MPFLIITLIAIPLCIMAFFLLQGKGANLIAGYNTMSPEEQAKINEVALAKALGKLLVAIILCLYLFPLSDYLGYEGLQYVGIAVIVGLTIISIIYVNTHSRFKR</sequence>
<dbReference type="EMBL" id="BMJT01000002">
    <property type="protein sequence ID" value="GGG15266.1"/>
    <property type="molecule type" value="Genomic_DNA"/>
</dbReference>
<evidence type="ECO:0000256" key="1">
    <source>
        <dbReference type="SAM" id="Phobius"/>
    </source>
</evidence>
<evidence type="ECO:0008006" key="4">
    <source>
        <dbReference type="Google" id="ProtNLM"/>
    </source>
</evidence>
<gene>
    <name evidence="2" type="ORF">GCM10007425_06940</name>
</gene>
<keyword evidence="1" id="KW-0472">Membrane</keyword>
<feature type="transmembrane region" description="Helical" evidence="1">
    <location>
        <begin position="78"/>
        <end position="96"/>
    </location>
</feature>
<dbReference type="Pfam" id="PF12650">
    <property type="entry name" value="DUF3784"/>
    <property type="match status" value="1"/>
</dbReference>
<evidence type="ECO:0000313" key="2">
    <source>
        <dbReference type="EMBL" id="GGG15266.1"/>
    </source>
</evidence>
<keyword evidence="1" id="KW-1133">Transmembrane helix</keyword>
<reference evidence="2" key="1">
    <citation type="journal article" date="2014" name="Int. J. Syst. Evol. Microbiol.">
        <title>Complete genome sequence of Corynebacterium casei LMG S-19264T (=DSM 44701T), isolated from a smear-ripened cheese.</title>
        <authorList>
            <consortium name="US DOE Joint Genome Institute (JGI-PGF)"/>
            <person name="Walter F."/>
            <person name="Albersmeier A."/>
            <person name="Kalinowski J."/>
            <person name="Ruckert C."/>
        </authorList>
    </citation>
    <scope>NUCLEOTIDE SEQUENCE</scope>
    <source>
        <strain evidence="2">CGMCC 1.15760</strain>
    </source>
</reference>
<keyword evidence="1" id="KW-0812">Transmembrane</keyword>
<protein>
    <recommendedName>
        <fullName evidence="4">DUF3784 domain-containing protein</fullName>
    </recommendedName>
</protein>